<evidence type="ECO:0000313" key="3">
    <source>
        <dbReference type="EnsemblPlants" id="Solyc05g012827.1.1"/>
    </source>
</evidence>
<proteinExistence type="predicted"/>
<reference evidence="3" key="2">
    <citation type="submission" date="2019-01" db="UniProtKB">
        <authorList>
            <consortium name="EnsemblPlants"/>
        </authorList>
    </citation>
    <scope>IDENTIFICATION</scope>
    <source>
        <strain evidence="3">cv. Heinz 1706</strain>
    </source>
</reference>
<feature type="coiled-coil region" evidence="1">
    <location>
        <begin position="347"/>
        <end position="378"/>
    </location>
</feature>
<evidence type="ECO:0000313" key="4">
    <source>
        <dbReference type="Proteomes" id="UP000004994"/>
    </source>
</evidence>
<keyword evidence="1" id="KW-0175">Coiled coil</keyword>
<sequence length="512" mass="57219">MLSELFSEQFQYISGPANQTKKAKKKTFAKPGLLSFLANKKRRLLTTNEIIKEIECEKGHLLKLIGGQQSVAPQFEAKIQFVEELPFENQPVEELPVVHPVEELPLEQPVQELPLDQHGKDFPFEDQVQMNSVTPQTNDQPEEQAGVLSNPNKRGRTQMHDVHARKERKLIILNSQNQPVGPTDDVVIELSSFLETLARNATLCPFDILDWRSMDTTKDLWDYTKKMSETNAKNRKKLMNPHTAGKKSFALVRNKLEKDKETVSSKDIFVVTRTRKPGRSYKASNEDTTSKIAKMEQIEKQISINGEFVDAFSSVMGPEHPGRLRLYGAGVTKTTLKKKVGNWESTLSATTDGMQEMQERMQKMEKQMEEQKKIVRQEVIANVIAQLKYAGLIDPNILAALSTPSPRESTSVQGAKQGNSPRASIAALASLISQSIALLGRVTVASAGFGSDFEGLRSSPLLELNMAGKRILQQQFPASISHRLIPCSAYTTPRSPQDTDSSVYIPSPKYTQ</sequence>
<evidence type="ECO:0000256" key="1">
    <source>
        <dbReference type="SAM" id="Coils"/>
    </source>
</evidence>
<dbReference type="Pfam" id="PF03004">
    <property type="entry name" value="Transposase_24"/>
    <property type="match status" value="1"/>
</dbReference>
<dbReference type="InParanoid" id="A0A3Q7GCN0"/>
<dbReference type="AlphaFoldDB" id="A0A3Q7GCN0"/>
<dbReference type="PaxDb" id="4081-Solyc05g012830.1.1"/>
<dbReference type="Gramene" id="Solyc05g012827.1.1">
    <property type="protein sequence ID" value="Solyc05g012827.1.1"/>
    <property type="gene ID" value="Solyc05g012827.1"/>
</dbReference>
<evidence type="ECO:0000256" key="2">
    <source>
        <dbReference type="SAM" id="MobiDB-lite"/>
    </source>
</evidence>
<reference evidence="3" key="1">
    <citation type="journal article" date="2012" name="Nature">
        <title>The tomato genome sequence provides insights into fleshy fruit evolution.</title>
        <authorList>
            <consortium name="Tomato Genome Consortium"/>
        </authorList>
    </citation>
    <scope>NUCLEOTIDE SEQUENCE [LARGE SCALE GENOMIC DNA]</scope>
    <source>
        <strain evidence="3">cv. Heinz 1706</strain>
    </source>
</reference>
<keyword evidence="4" id="KW-1185">Reference proteome</keyword>
<feature type="region of interest" description="Disordered" evidence="2">
    <location>
        <begin position="490"/>
        <end position="512"/>
    </location>
</feature>
<organism evidence="3">
    <name type="scientific">Solanum lycopersicum</name>
    <name type="common">Tomato</name>
    <name type="synonym">Lycopersicon esculentum</name>
    <dbReference type="NCBI Taxonomy" id="4081"/>
    <lineage>
        <taxon>Eukaryota</taxon>
        <taxon>Viridiplantae</taxon>
        <taxon>Streptophyta</taxon>
        <taxon>Embryophyta</taxon>
        <taxon>Tracheophyta</taxon>
        <taxon>Spermatophyta</taxon>
        <taxon>Magnoliopsida</taxon>
        <taxon>eudicotyledons</taxon>
        <taxon>Gunneridae</taxon>
        <taxon>Pentapetalae</taxon>
        <taxon>asterids</taxon>
        <taxon>lamiids</taxon>
        <taxon>Solanales</taxon>
        <taxon>Solanaceae</taxon>
        <taxon>Solanoideae</taxon>
        <taxon>Solaneae</taxon>
        <taxon>Solanum</taxon>
        <taxon>Solanum subgen. Lycopersicon</taxon>
    </lineage>
</organism>
<protein>
    <submittedName>
        <fullName evidence="3">Uncharacterized protein</fullName>
    </submittedName>
</protein>
<dbReference type="PANTHER" id="PTHR31881">
    <property type="match status" value="1"/>
</dbReference>
<dbReference type="Proteomes" id="UP000004994">
    <property type="component" value="Chromosome 5"/>
</dbReference>
<dbReference type="STRING" id="4081.A0A3Q7GCN0"/>
<dbReference type="InterPro" id="IPR004252">
    <property type="entry name" value="Probable_transposase_24"/>
</dbReference>
<name>A0A3Q7GCN0_SOLLC</name>
<dbReference type="PANTHER" id="PTHR31881:SF6">
    <property type="entry name" value="OS09G0494600 PROTEIN"/>
    <property type="match status" value="1"/>
</dbReference>
<accession>A0A3Q7GCN0</accession>
<dbReference type="EnsemblPlants" id="Solyc05g012827.1.1">
    <property type="protein sequence ID" value="Solyc05g012827.1.1"/>
    <property type="gene ID" value="Solyc05g012827.1"/>
</dbReference>
<feature type="region of interest" description="Disordered" evidence="2">
    <location>
        <begin position="132"/>
        <end position="162"/>
    </location>
</feature>